<evidence type="ECO:0000313" key="1">
    <source>
        <dbReference type="EMBL" id="KAJ6988445.1"/>
    </source>
</evidence>
<dbReference type="Proteomes" id="UP001164929">
    <property type="component" value="Chromosome 8"/>
</dbReference>
<evidence type="ECO:0000313" key="2">
    <source>
        <dbReference type="Proteomes" id="UP001164929"/>
    </source>
</evidence>
<proteinExistence type="predicted"/>
<protein>
    <submittedName>
        <fullName evidence="1">Uncharacterized protein</fullName>
    </submittedName>
</protein>
<comment type="caution">
    <text evidence="1">The sequence shown here is derived from an EMBL/GenBank/DDBJ whole genome shotgun (WGS) entry which is preliminary data.</text>
</comment>
<dbReference type="EMBL" id="JAQIZT010000008">
    <property type="protein sequence ID" value="KAJ6988445.1"/>
    <property type="molecule type" value="Genomic_DNA"/>
</dbReference>
<sequence>MFHLVSTSQEDPRTMQRTLQTNTHAPQQWLLVLWLEEAESSSQPYPQQRLRPMCLHIYNSSDHS</sequence>
<dbReference type="AlphaFoldDB" id="A0AAD6QEM1"/>
<gene>
    <name evidence="1" type="ORF">NC653_021383</name>
</gene>
<reference evidence="1" key="1">
    <citation type="journal article" date="2023" name="Mol. Ecol. Resour.">
        <title>Chromosome-level genome assembly of a triploid poplar Populus alba 'Berolinensis'.</title>
        <authorList>
            <person name="Chen S."/>
            <person name="Yu Y."/>
            <person name="Wang X."/>
            <person name="Wang S."/>
            <person name="Zhang T."/>
            <person name="Zhou Y."/>
            <person name="He R."/>
            <person name="Meng N."/>
            <person name="Wang Y."/>
            <person name="Liu W."/>
            <person name="Liu Z."/>
            <person name="Liu J."/>
            <person name="Guo Q."/>
            <person name="Huang H."/>
            <person name="Sederoff R.R."/>
            <person name="Wang G."/>
            <person name="Qu G."/>
            <person name="Chen S."/>
        </authorList>
    </citation>
    <scope>NUCLEOTIDE SEQUENCE</scope>
    <source>
        <strain evidence="1">SC-2020</strain>
    </source>
</reference>
<organism evidence="1 2">
    <name type="scientific">Populus alba x Populus x berolinensis</name>
    <dbReference type="NCBI Taxonomy" id="444605"/>
    <lineage>
        <taxon>Eukaryota</taxon>
        <taxon>Viridiplantae</taxon>
        <taxon>Streptophyta</taxon>
        <taxon>Embryophyta</taxon>
        <taxon>Tracheophyta</taxon>
        <taxon>Spermatophyta</taxon>
        <taxon>Magnoliopsida</taxon>
        <taxon>eudicotyledons</taxon>
        <taxon>Gunneridae</taxon>
        <taxon>Pentapetalae</taxon>
        <taxon>rosids</taxon>
        <taxon>fabids</taxon>
        <taxon>Malpighiales</taxon>
        <taxon>Salicaceae</taxon>
        <taxon>Saliceae</taxon>
        <taxon>Populus</taxon>
    </lineage>
</organism>
<name>A0AAD6QEM1_9ROSI</name>
<keyword evidence="2" id="KW-1185">Reference proteome</keyword>
<accession>A0AAD6QEM1</accession>